<dbReference type="EMBL" id="JAZDUA010000055">
    <property type="protein sequence ID" value="KAK7870622.1"/>
    <property type="molecule type" value="Genomic_DNA"/>
</dbReference>
<dbReference type="PANTHER" id="PTHR21514:SF0">
    <property type="entry name" value="AP-4 COMPLEX ACCESSORY SUBUNIT TEPSIN"/>
    <property type="match status" value="1"/>
</dbReference>
<dbReference type="GO" id="GO:0032588">
    <property type="term" value="C:trans-Golgi network membrane"/>
    <property type="evidence" value="ECO:0007669"/>
    <property type="project" value="TreeGrafter"/>
</dbReference>
<evidence type="ECO:0000256" key="5">
    <source>
        <dbReference type="SAM" id="MobiDB-lite"/>
    </source>
</evidence>
<keyword evidence="8" id="KW-1185">Reference proteome</keyword>
<dbReference type="CDD" id="cd03572">
    <property type="entry name" value="ENTH_like_Tepsin"/>
    <property type="match status" value="1"/>
</dbReference>
<feature type="compositionally biased region" description="Polar residues" evidence="5">
    <location>
        <begin position="148"/>
        <end position="158"/>
    </location>
</feature>
<dbReference type="InterPro" id="IPR013809">
    <property type="entry name" value="ENTH"/>
</dbReference>
<feature type="region of interest" description="Disordered" evidence="5">
    <location>
        <begin position="148"/>
        <end position="167"/>
    </location>
</feature>
<keyword evidence="3" id="KW-0333">Golgi apparatus</keyword>
<proteinExistence type="predicted"/>
<dbReference type="InterPro" id="IPR039273">
    <property type="entry name" value="TEPSIN"/>
</dbReference>
<evidence type="ECO:0000256" key="3">
    <source>
        <dbReference type="ARBA" id="ARBA00023034"/>
    </source>
</evidence>
<dbReference type="AlphaFoldDB" id="A0AAN9VZF7"/>
<name>A0AAN9VZF7_9ORTH</name>
<dbReference type="Gene3D" id="1.25.40.90">
    <property type="match status" value="1"/>
</dbReference>
<evidence type="ECO:0000259" key="6">
    <source>
        <dbReference type="PROSITE" id="PS50942"/>
    </source>
</evidence>
<dbReference type="Pfam" id="PF01417">
    <property type="entry name" value="ENTH"/>
    <property type="match status" value="1"/>
</dbReference>
<accession>A0AAN9VZF7</accession>
<dbReference type="SUPFAM" id="SSF48464">
    <property type="entry name" value="ENTH/VHS domain"/>
    <property type="match status" value="1"/>
</dbReference>
<dbReference type="PANTHER" id="PTHR21514">
    <property type="entry name" value="AP-4 COMPLEX ACCESSORY SUBUNIT TEPSIN"/>
    <property type="match status" value="1"/>
</dbReference>
<feature type="domain" description="ENTH" evidence="6">
    <location>
        <begin position="13"/>
        <end position="146"/>
    </location>
</feature>
<dbReference type="Proteomes" id="UP001378592">
    <property type="component" value="Unassembled WGS sequence"/>
</dbReference>
<evidence type="ECO:0000256" key="4">
    <source>
        <dbReference type="ARBA" id="ARBA00023329"/>
    </source>
</evidence>
<comment type="subcellular location">
    <subcellularLocation>
        <location evidence="1">Cytoplasmic vesicle</location>
    </subcellularLocation>
    <subcellularLocation>
        <location evidence="2">Golgi apparatus</location>
        <location evidence="2">trans-Golgi network</location>
    </subcellularLocation>
</comment>
<keyword evidence="4" id="KW-0968">Cytoplasmic vesicle</keyword>
<dbReference type="InterPro" id="IPR008942">
    <property type="entry name" value="ENTH_VHS"/>
</dbReference>
<organism evidence="7 8">
    <name type="scientific">Gryllus longicercus</name>
    <dbReference type="NCBI Taxonomy" id="2509291"/>
    <lineage>
        <taxon>Eukaryota</taxon>
        <taxon>Metazoa</taxon>
        <taxon>Ecdysozoa</taxon>
        <taxon>Arthropoda</taxon>
        <taxon>Hexapoda</taxon>
        <taxon>Insecta</taxon>
        <taxon>Pterygota</taxon>
        <taxon>Neoptera</taxon>
        <taxon>Polyneoptera</taxon>
        <taxon>Orthoptera</taxon>
        <taxon>Ensifera</taxon>
        <taxon>Gryllidea</taxon>
        <taxon>Grylloidea</taxon>
        <taxon>Gryllidae</taxon>
        <taxon>Gryllinae</taxon>
        <taxon>Gryllus</taxon>
    </lineage>
</organism>
<evidence type="ECO:0000313" key="7">
    <source>
        <dbReference type="EMBL" id="KAK7870622.1"/>
    </source>
</evidence>
<feature type="compositionally biased region" description="Low complexity" evidence="5">
    <location>
        <begin position="276"/>
        <end position="286"/>
    </location>
</feature>
<reference evidence="7 8" key="1">
    <citation type="submission" date="2024-03" db="EMBL/GenBank/DDBJ databases">
        <title>The genome assembly and annotation of the cricket Gryllus longicercus Weissman &amp; Gray.</title>
        <authorList>
            <person name="Szrajer S."/>
            <person name="Gray D."/>
            <person name="Ylla G."/>
        </authorList>
    </citation>
    <scope>NUCLEOTIDE SEQUENCE [LARGE SCALE GENOMIC DNA]</scope>
    <source>
        <strain evidence="7">DAG 2021-001</strain>
        <tissue evidence="7">Whole body minus gut</tissue>
    </source>
</reference>
<comment type="caution">
    <text evidence="7">The sequence shown here is derived from an EMBL/GenBank/DDBJ whole genome shotgun (WGS) entry which is preliminary data.</text>
</comment>
<dbReference type="GO" id="GO:0031410">
    <property type="term" value="C:cytoplasmic vesicle"/>
    <property type="evidence" value="ECO:0007669"/>
    <property type="project" value="UniProtKB-SubCell"/>
</dbReference>
<evidence type="ECO:0000256" key="2">
    <source>
        <dbReference type="ARBA" id="ARBA00004601"/>
    </source>
</evidence>
<sequence>MEATRKNTVSDIMDKVSFVNYLPMLTRATADNQEPVPGYLFQEIEKITLQPEPSCQLLVDYLTQRLDRPSAAVKMKVLKIMKHLVNNAPRHFRYHLRKKDGSIKMATSYHEAPNPLTGTSAAEAVRKHSQDLLQLLFDAQLMAADENPQSKQVASSNIPKLGGLGSSKAASGKYEGFGSSPMQKEMSITDKILHTIESWATTPDETNRIIQEALSNDPGNYEPIPVNLVLPSPSLKPPTQPQKPPVKKRVHIPGKAGGGWEELPVPYSSSFLGGDSVVSADSSSDPGAREATENTVSEADDINTLPPEASLVQDFCSSGPLPCSLSEIRSTGQRCVQLNVKEVVQSIVKVLETHFPQSSREESQEELETGNPEVQLTRAMLLLEWLLRTDVVHYPTVSDMCCSSLTQIASLNKSSASSKPLPLQAKAEKLLLILEKLKALPI</sequence>
<feature type="region of interest" description="Disordered" evidence="5">
    <location>
        <begin position="276"/>
        <end position="298"/>
    </location>
</feature>
<dbReference type="InterPro" id="IPR035802">
    <property type="entry name" value="ENTH/VHS_tepsin"/>
</dbReference>
<dbReference type="PROSITE" id="PS50942">
    <property type="entry name" value="ENTH"/>
    <property type="match status" value="1"/>
</dbReference>
<evidence type="ECO:0000256" key="1">
    <source>
        <dbReference type="ARBA" id="ARBA00004541"/>
    </source>
</evidence>
<gene>
    <name evidence="7" type="ORF">R5R35_009121</name>
</gene>
<evidence type="ECO:0000313" key="8">
    <source>
        <dbReference type="Proteomes" id="UP001378592"/>
    </source>
</evidence>
<protein>
    <recommendedName>
        <fullName evidence="6">ENTH domain-containing protein</fullName>
    </recommendedName>
</protein>